<dbReference type="OMA" id="NYGHGMH"/>
<dbReference type="VEuPathDB" id="VectorBase:CQUJHB016707"/>
<feature type="compositionally biased region" description="Polar residues" evidence="1">
    <location>
        <begin position="113"/>
        <end position="122"/>
    </location>
</feature>
<reference evidence="2" key="1">
    <citation type="submission" date="2007-03" db="EMBL/GenBank/DDBJ databases">
        <title>Annotation of Culex pipiens quinquefasciatus.</title>
        <authorList>
            <consortium name="The Broad Institute Genome Sequencing Platform"/>
            <person name="Atkinson P.W."/>
            <person name="Hemingway J."/>
            <person name="Christensen B.M."/>
            <person name="Higgs S."/>
            <person name="Kodira C."/>
            <person name="Hannick L."/>
            <person name="Megy K."/>
            <person name="O'Leary S."/>
            <person name="Pearson M."/>
            <person name="Haas B.J."/>
            <person name="Mauceli E."/>
            <person name="Wortman J.R."/>
            <person name="Lee N.H."/>
            <person name="Guigo R."/>
            <person name="Stanke M."/>
            <person name="Alvarado L."/>
            <person name="Amedeo P."/>
            <person name="Antoine C.H."/>
            <person name="Arensburger P."/>
            <person name="Bidwell S.L."/>
            <person name="Crawford M."/>
            <person name="Camaro F."/>
            <person name="Devon K."/>
            <person name="Engels R."/>
            <person name="Hammond M."/>
            <person name="Howarth C."/>
            <person name="Koehrsen M."/>
            <person name="Lawson D."/>
            <person name="Montgomery P."/>
            <person name="Nene V."/>
            <person name="Nusbaum C."/>
            <person name="Puiu D."/>
            <person name="Romero-Severson J."/>
            <person name="Severson D.W."/>
            <person name="Shumway M."/>
            <person name="Sisk P."/>
            <person name="Stolte C."/>
            <person name="Zeng Q."/>
            <person name="Eisenstadt E."/>
            <person name="Fraser-Liggett C."/>
            <person name="Strausberg R."/>
            <person name="Galagan J."/>
            <person name="Birren B."/>
            <person name="Collins F.H."/>
        </authorList>
    </citation>
    <scope>NUCLEOTIDE SEQUENCE [LARGE SCALE GENOMIC DNA]</scope>
    <source>
        <strain evidence="2">JHB</strain>
    </source>
</reference>
<evidence type="ECO:0000313" key="2">
    <source>
        <dbReference type="EMBL" id="EDS40360.1"/>
    </source>
</evidence>
<dbReference type="EnsemblMetazoa" id="CPIJ003646-RA">
    <property type="protein sequence ID" value="CPIJ003646-PA"/>
    <property type="gene ID" value="CPIJ003646"/>
</dbReference>
<keyword evidence="4" id="KW-1185">Reference proteome</keyword>
<feature type="compositionally biased region" description="Basic and acidic residues" evidence="1">
    <location>
        <begin position="83"/>
        <end position="92"/>
    </location>
</feature>
<feature type="compositionally biased region" description="Polar residues" evidence="1">
    <location>
        <begin position="220"/>
        <end position="234"/>
    </location>
</feature>
<accession>B0W9P1</accession>
<dbReference type="KEGG" id="cqu:CpipJ_CPIJ003646"/>
<feature type="region of interest" description="Disordered" evidence="1">
    <location>
        <begin position="218"/>
        <end position="248"/>
    </location>
</feature>
<dbReference type="eggNOG" id="ENOG502TKW2">
    <property type="taxonomic scope" value="Eukaryota"/>
</dbReference>
<dbReference type="InParanoid" id="B0W9P1"/>
<dbReference type="Proteomes" id="UP000002320">
    <property type="component" value="Unassembled WGS sequence"/>
</dbReference>
<sequence>MVTPGGKQVGLLRSREYVLNATDDSEGTLPPPLADLFLEEELNLPELINGNANDADGTNASTEETDEPAKKKTTAEEEEEESEVKRIERELETSADELCQGAAAAGSSVDLKSATTDSVSQSAEEKPKQAATAANGDKDPLPDDPEAVVADDLEDLLCDMMIQTSSSHFQHPRQPMQNYGHGMHHGSLRQGSYHHHHHYHQHHQDFDFCSNLKERKARTSPCNKASKKATTTMGSKWDDAKPQKVAVR</sequence>
<evidence type="ECO:0000313" key="4">
    <source>
        <dbReference type="Proteomes" id="UP000002320"/>
    </source>
</evidence>
<evidence type="ECO:0000256" key="1">
    <source>
        <dbReference type="SAM" id="MobiDB-lite"/>
    </source>
</evidence>
<gene>
    <name evidence="3" type="primary">6035195</name>
    <name evidence="2" type="ORF">CpipJ_CPIJ003646</name>
</gene>
<dbReference type="HOGENOM" id="CLU_098070_0_0_1"/>
<dbReference type="VEuPathDB" id="VectorBase:CPIJ003646"/>
<dbReference type="AlphaFoldDB" id="B0W9P1"/>
<dbReference type="EMBL" id="DS231865">
    <property type="protein sequence ID" value="EDS40360.1"/>
    <property type="molecule type" value="Genomic_DNA"/>
</dbReference>
<evidence type="ECO:0000313" key="3">
    <source>
        <dbReference type="EnsemblMetazoa" id="CPIJ003646-PA"/>
    </source>
</evidence>
<feature type="compositionally biased region" description="Low complexity" evidence="1">
    <location>
        <begin position="45"/>
        <end position="62"/>
    </location>
</feature>
<protein>
    <submittedName>
        <fullName evidence="2 3">Uncharacterized protein</fullName>
    </submittedName>
</protein>
<proteinExistence type="predicted"/>
<dbReference type="OrthoDB" id="7458135at2759"/>
<feature type="region of interest" description="Disordered" evidence="1">
    <location>
        <begin position="45"/>
        <end position="146"/>
    </location>
</feature>
<organism>
    <name type="scientific">Culex quinquefasciatus</name>
    <name type="common">Southern house mosquito</name>
    <name type="synonym">Culex pungens</name>
    <dbReference type="NCBI Taxonomy" id="7176"/>
    <lineage>
        <taxon>Eukaryota</taxon>
        <taxon>Metazoa</taxon>
        <taxon>Ecdysozoa</taxon>
        <taxon>Arthropoda</taxon>
        <taxon>Hexapoda</taxon>
        <taxon>Insecta</taxon>
        <taxon>Pterygota</taxon>
        <taxon>Neoptera</taxon>
        <taxon>Endopterygota</taxon>
        <taxon>Diptera</taxon>
        <taxon>Nematocera</taxon>
        <taxon>Culicoidea</taxon>
        <taxon>Culicidae</taxon>
        <taxon>Culicinae</taxon>
        <taxon>Culicini</taxon>
        <taxon>Culex</taxon>
        <taxon>Culex</taxon>
    </lineage>
</organism>
<reference evidence="3" key="2">
    <citation type="submission" date="2021-02" db="UniProtKB">
        <authorList>
            <consortium name="EnsemblMetazoa"/>
        </authorList>
    </citation>
    <scope>IDENTIFICATION</scope>
    <source>
        <strain evidence="3">JHB</strain>
    </source>
</reference>
<name>B0W9P1_CULQU</name>